<dbReference type="GO" id="GO:0015074">
    <property type="term" value="P:DNA integration"/>
    <property type="evidence" value="ECO:0007669"/>
    <property type="project" value="InterPro"/>
</dbReference>
<name>A0A6A1THI8_NEOGA</name>
<gene>
    <name evidence="2" type="ORF">F4V91_25470</name>
</gene>
<dbReference type="SUPFAM" id="SSF53098">
    <property type="entry name" value="Ribonuclease H-like"/>
    <property type="match status" value="1"/>
</dbReference>
<dbReference type="Proteomes" id="UP000386575">
    <property type="component" value="Unassembled WGS sequence"/>
</dbReference>
<organism evidence="2 3">
    <name type="scientific">Neorhizobium galegae</name>
    <name type="common">Rhizobium galegae</name>
    <dbReference type="NCBI Taxonomy" id="399"/>
    <lineage>
        <taxon>Bacteria</taxon>
        <taxon>Pseudomonadati</taxon>
        <taxon>Pseudomonadota</taxon>
        <taxon>Alphaproteobacteria</taxon>
        <taxon>Hyphomicrobiales</taxon>
        <taxon>Rhizobiaceae</taxon>
        <taxon>Rhizobium/Agrobacterium group</taxon>
        <taxon>Neorhizobium</taxon>
    </lineage>
</organism>
<dbReference type="Gene3D" id="3.30.420.10">
    <property type="entry name" value="Ribonuclease H-like superfamily/Ribonuclease H"/>
    <property type="match status" value="1"/>
</dbReference>
<dbReference type="InterPro" id="IPR025948">
    <property type="entry name" value="HTH-like_dom"/>
</dbReference>
<evidence type="ECO:0000313" key="2">
    <source>
        <dbReference type="EMBL" id="KAB1083011.1"/>
    </source>
</evidence>
<comment type="caution">
    <text evidence="2">The sequence shown here is derived from an EMBL/GenBank/DDBJ whole genome shotgun (WGS) entry which is preliminary data.</text>
</comment>
<dbReference type="InterPro" id="IPR036397">
    <property type="entry name" value="RNaseH_sf"/>
</dbReference>
<dbReference type="InterPro" id="IPR001584">
    <property type="entry name" value="Integrase_cat-core"/>
</dbReference>
<dbReference type="PANTHER" id="PTHR46889">
    <property type="entry name" value="TRANSPOSASE INSF FOR INSERTION SEQUENCE IS3B-RELATED"/>
    <property type="match status" value="1"/>
</dbReference>
<dbReference type="InterPro" id="IPR012337">
    <property type="entry name" value="RNaseH-like_sf"/>
</dbReference>
<dbReference type="PROSITE" id="PS50994">
    <property type="entry name" value="INTEGRASE"/>
    <property type="match status" value="1"/>
</dbReference>
<dbReference type="GO" id="GO:0043565">
    <property type="term" value="F:sequence-specific DNA binding"/>
    <property type="evidence" value="ECO:0007669"/>
    <property type="project" value="InterPro"/>
</dbReference>
<reference evidence="2 3" key="1">
    <citation type="submission" date="2019-09" db="EMBL/GenBank/DDBJ databases">
        <title>Genome sequencing of Ng87 strain.</title>
        <authorList>
            <person name="Karasev E.S."/>
            <person name="Andronov E."/>
        </authorList>
    </citation>
    <scope>NUCLEOTIDE SEQUENCE [LARGE SCALE GENOMIC DNA]</scope>
    <source>
        <strain evidence="2 3">Ng87</strain>
    </source>
</reference>
<protein>
    <submittedName>
        <fullName evidence="2">IS3 family transposase</fullName>
    </submittedName>
</protein>
<dbReference type="InterPro" id="IPR050900">
    <property type="entry name" value="Transposase_IS3/IS150/IS904"/>
</dbReference>
<dbReference type="EMBL" id="VZUL01000003">
    <property type="protein sequence ID" value="KAB1083011.1"/>
    <property type="molecule type" value="Genomic_DNA"/>
</dbReference>
<dbReference type="AlphaFoldDB" id="A0A6A1THI8"/>
<sequence>MPRTGDTMTRRPRRNHSPAFKAKVALAAIRGEQTLVELSQQFDVHANQIKQWKDQLLEGATGVFGDEAKTEPAGPTVDVKTLHAKIGELTLENDFLFRSARQGGIAGRKEMIDRSHKLSVARQAKLLGFSRGSVYYSPRSVSDVDLALMRRIDELHLDYPFAGSRMLQWLLRGEGLNVGRLHVATLMKKMGIEAIYRRPNTSKPAPGHKIYPYLLRKLAVTRPNQVWAMDLTYGPMARGFVYLCAVVDWFSRRVLSWRLSITMEADFCIEAVEEALARYGKPEIFNTDQGSQFTSIDFTAVLKKAEIAISMDGKGAWRDNVFVERLWRSIKYEEVYLHAYKTVSEARAGIGRYLNFYNTRRPHSSLDRQTPDQAYFNALAPMMVAA</sequence>
<evidence type="ECO:0000259" key="1">
    <source>
        <dbReference type="PROSITE" id="PS50994"/>
    </source>
</evidence>
<feature type="domain" description="Integrase catalytic" evidence="1">
    <location>
        <begin position="219"/>
        <end position="379"/>
    </location>
</feature>
<dbReference type="NCBIfam" id="NF033516">
    <property type="entry name" value="transpos_IS3"/>
    <property type="match status" value="1"/>
</dbReference>
<proteinExistence type="predicted"/>
<dbReference type="Pfam" id="PF00665">
    <property type="entry name" value="rve"/>
    <property type="match status" value="1"/>
</dbReference>
<evidence type="ECO:0000313" key="3">
    <source>
        <dbReference type="Proteomes" id="UP000386575"/>
    </source>
</evidence>
<dbReference type="InterPro" id="IPR048020">
    <property type="entry name" value="Transpos_IS3"/>
</dbReference>
<dbReference type="PANTHER" id="PTHR46889:SF4">
    <property type="entry name" value="TRANSPOSASE INSO FOR INSERTION SEQUENCE ELEMENT IS911B-RELATED"/>
    <property type="match status" value="1"/>
</dbReference>
<accession>A0A6A1THI8</accession>
<dbReference type="SUPFAM" id="SSF48295">
    <property type="entry name" value="TrpR-like"/>
    <property type="match status" value="1"/>
</dbReference>
<dbReference type="InterPro" id="IPR010921">
    <property type="entry name" value="Trp_repressor/repl_initiator"/>
</dbReference>
<dbReference type="Pfam" id="PF13276">
    <property type="entry name" value="HTH_21"/>
    <property type="match status" value="1"/>
</dbReference>